<protein>
    <submittedName>
        <fullName evidence="2">Universal stress protein</fullName>
    </submittedName>
</protein>
<dbReference type="Pfam" id="PF00582">
    <property type="entry name" value="Usp"/>
    <property type="match status" value="1"/>
</dbReference>
<dbReference type="SUPFAM" id="SSF52402">
    <property type="entry name" value="Adenine nucleotide alpha hydrolases-like"/>
    <property type="match status" value="2"/>
</dbReference>
<dbReference type="Gene3D" id="3.40.50.12370">
    <property type="match status" value="1"/>
</dbReference>
<dbReference type="RefSeq" id="WP_175276039.1">
    <property type="nucleotide sequence ID" value="NZ_CP054836.1"/>
</dbReference>
<reference evidence="2 3" key="1">
    <citation type="submission" date="2020-06" db="EMBL/GenBank/DDBJ databases">
        <title>Oricola thermophila sp. nov. isolated from a tidal sediments.</title>
        <authorList>
            <person name="Kwon K.K."/>
            <person name="Yang S.-H."/>
            <person name="Park M.-J."/>
        </authorList>
    </citation>
    <scope>NUCLEOTIDE SEQUENCE [LARGE SCALE GENOMIC DNA]</scope>
    <source>
        <strain evidence="2 3">MEBiC13590</strain>
    </source>
</reference>
<accession>A0A6N1VC70</accession>
<dbReference type="Proteomes" id="UP000509367">
    <property type="component" value="Chromosome"/>
</dbReference>
<evidence type="ECO:0000313" key="3">
    <source>
        <dbReference type="Proteomes" id="UP000509367"/>
    </source>
</evidence>
<sequence>MGYATILVHLEFDGSNDARLQYATDLAGDLDAFLIGLTAAAVRPVHASELGVQESHAYSEELEQRIAERFAALKRQFYSVAGDGFNSGWRAVRDLPACALVDNARVADLIISGTPFGVDPGDRYRSVDPGDLACGAGRGVLFVGEGAVFRHPQCAVIGWKDTPEARRAVACALPFLKLAEKTVVVTLCADDGHPAEGPKDVARYLARHGIDADVRVVTGADGPEAFLDIVDREGADLTVTGAYGHSRMRERLFGGFTRALLRRSDLTRLMAG</sequence>
<organism evidence="2 3">
    <name type="scientific">Oricola thermophila</name>
    <dbReference type="NCBI Taxonomy" id="2742145"/>
    <lineage>
        <taxon>Bacteria</taxon>
        <taxon>Pseudomonadati</taxon>
        <taxon>Pseudomonadota</taxon>
        <taxon>Alphaproteobacteria</taxon>
        <taxon>Hyphomicrobiales</taxon>
        <taxon>Ahrensiaceae</taxon>
        <taxon>Oricola</taxon>
    </lineage>
</organism>
<feature type="domain" description="UspA" evidence="1">
    <location>
        <begin position="202"/>
        <end position="265"/>
    </location>
</feature>
<name>A0A6N1VC70_9HYPH</name>
<evidence type="ECO:0000259" key="1">
    <source>
        <dbReference type="Pfam" id="PF00582"/>
    </source>
</evidence>
<proteinExistence type="predicted"/>
<dbReference type="CDD" id="cd00293">
    <property type="entry name" value="USP-like"/>
    <property type="match status" value="1"/>
</dbReference>
<dbReference type="KEGG" id="orm:HTY61_06585"/>
<evidence type="ECO:0000313" key="2">
    <source>
        <dbReference type="EMBL" id="QKV18143.1"/>
    </source>
</evidence>
<dbReference type="InterPro" id="IPR006016">
    <property type="entry name" value="UspA"/>
</dbReference>
<keyword evidence="3" id="KW-1185">Reference proteome</keyword>
<dbReference type="EMBL" id="CP054836">
    <property type="protein sequence ID" value="QKV18143.1"/>
    <property type="molecule type" value="Genomic_DNA"/>
</dbReference>
<gene>
    <name evidence="2" type="ORF">HTY61_06585</name>
</gene>
<dbReference type="AlphaFoldDB" id="A0A6N1VC70"/>